<dbReference type="AlphaFoldDB" id="A0A0B7B0G0"/>
<dbReference type="InterPro" id="IPR031985">
    <property type="entry name" value="DUF4787"/>
</dbReference>
<dbReference type="PANTHER" id="PTHR35455">
    <property type="entry name" value="UNNAMED PRODUCT"/>
    <property type="match status" value="1"/>
</dbReference>
<dbReference type="PANTHER" id="PTHR35455:SF1">
    <property type="entry name" value="AGAP005842-PA"/>
    <property type="match status" value="1"/>
</dbReference>
<accession>A0A0B7B0G0</accession>
<keyword evidence="1" id="KW-0472">Membrane</keyword>
<feature type="transmembrane region" description="Helical" evidence="1">
    <location>
        <begin position="20"/>
        <end position="43"/>
    </location>
</feature>
<reference evidence="2" key="1">
    <citation type="submission" date="2014-12" db="EMBL/GenBank/DDBJ databases">
        <title>Insight into the proteome of Arion vulgaris.</title>
        <authorList>
            <person name="Aradska J."/>
            <person name="Bulat T."/>
            <person name="Smidak R."/>
            <person name="Sarate P."/>
            <person name="Gangsoo J."/>
            <person name="Sialana F."/>
            <person name="Bilban M."/>
            <person name="Lubec G."/>
        </authorList>
    </citation>
    <scope>NUCLEOTIDE SEQUENCE</scope>
    <source>
        <tissue evidence="2">Skin</tissue>
    </source>
</reference>
<sequence length="124" mass="14519">MDAVFLLPGAMSAMVQNKNHIFIVFSVLAVLVCLCDSVTDYRYKRYTYRKKRDDKHYKYGRQRCEMSAECQGLWGIILTKCVRMCMSEFCYNELYGSDELEEGEIDVRLNSFKGCLSQVKMEDF</sequence>
<keyword evidence="1" id="KW-0812">Transmembrane</keyword>
<evidence type="ECO:0000256" key="1">
    <source>
        <dbReference type="SAM" id="Phobius"/>
    </source>
</evidence>
<name>A0A0B7B0G0_9EUPU</name>
<dbReference type="Pfam" id="PF16029">
    <property type="entry name" value="DUF4787"/>
    <property type="match status" value="1"/>
</dbReference>
<protein>
    <submittedName>
        <fullName evidence="2">Uncharacterized protein</fullName>
    </submittedName>
</protein>
<proteinExistence type="predicted"/>
<gene>
    <name evidence="2" type="primary">ORF150270</name>
</gene>
<evidence type="ECO:0000313" key="2">
    <source>
        <dbReference type="EMBL" id="CEK85796.1"/>
    </source>
</evidence>
<dbReference type="EMBL" id="HACG01038931">
    <property type="protein sequence ID" value="CEK85796.1"/>
    <property type="molecule type" value="Transcribed_RNA"/>
</dbReference>
<organism evidence="2">
    <name type="scientific">Arion vulgaris</name>
    <dbReference type="NCBI Taxonomy" id="1028688"/>
    <lineage>
        <taxon>Eukaryota</taxon>
        <taxon>Metazoa</taxon>
        <taxon>Spiralia</taxon>
        <taxon>Lophotrochozoa</taxon>
        <taxon>Mollusca</taxon>
        <taxon>Gastropoda</taxon>
        <taxon>Heterobranchia</taxon>
        <taxon>Euthyneura</taxon>
        <taxon>Panpulmonata</taxon>
        <taxon>Eupulmonata</taxon>
        <taxon>Stylommatophora</taxon>
        <taxon>Helicina</taxon>
        <taxon>Arionoidea</taxon>
        <taxon>Arionidae</taxon>
        <taxon>Arion</taxon>
    </lineage>
</organism>
<keyword evidence="1" id="KW-1133">Transmembrane helix</keyword>